<evidence type="ECO:0000259" key="1">
    <source>
        <dbReference type="Pfam" id="PF09406"/>
    </source>
</evidence>
<dbReference type="HOGENOM" id="CLU_2010223_0_0_2"/>
<accession>Q9HK62</accession>
<dbReference type="EvolutionaryTrace" id="Q9HK62"/>
<evidence type="ECO:0000313" key="3">
    <source>
        <dbReference type="Proteomes" id="UP000001024"/>
    </source>
</evidence>
<keyword evidence="3" id="KW-1185">Reference proteome</keyword>
<dbReference type="KEGG" id="tac:Ta0743"/>
<dbReference type="EnsemblBacteria" id="CAC11877">
    <property type="protein sequence ID" value="CAC11877"/>
    <property type="gene ID" value="CAC11877"/>
</dbReference>
<dbReference type="PDB" id="2ABY">
    <property type="method" value="NMR"/>
    <property type="chains" value="A=1-122"/>
</dbReference>
<evidence type="ECO:0007829" key="4">
    <source>
        <dbReference type="PDB" id="2ABY"/>
    </source>
</evidence>
<dbReference type="Gene3D" id="3.30.70.1980">
    <property type="entry name" value="Uncharacterised protein PF09406, DUF2004"/>
    <property type="match status" value="1"/>
</dbReference>
<dbReference type="EMBL" id="AL445065">
    <property type="protein sequence ID" value="CAC11877.1"/>
    <property type="molecule type" value="Genomic_DNA"/>
</dbReference>
<dbReference type="eggNOG" id="arCOG05353">
    <property type="taxonomic scope" value="Archaea"/>
</dbReference>
<dbReference type="InterPro" id="IPR018546">
    <property type="entry name" value="DUF2004"/>
</dbReference>
<dbReference type="SMR" id="Q9HK62"/>
<dbReference type="RefSeq" id="WP_010901158.1">
    <property type="nucleotide sequence ID" value="NC_002578.1"/>
</dbReference>
<dbReference type="AlphaFoldDB" id="Q9HK62"/>
<dbReference type="PDBsum" id="2ABY"/>
<dbReference type="OrthoDB" id="56553at2157"/>
<gene>
    <name evidence="2" type="ordered locus">Ta0743</name>
</gene>
<keyword evidence="4" id="KW-0002">3D-structure</keyword>
<dbReference type="InParanoid" id="Q9HK62"/>
<dbReference type="Proteomes" id="UP000001024">
    <property type="component" value="Chromosome"/>
</dbReference>
<reference evidence="4" key="2">
    <citation type="journal article" date="2006" name="Proteins">
        <title>NMR structure of the conserved novel-fold protein TA0743 from Thermoplasma acidophilum.</title>
        <authorList>
            <person name="Kim B."/>
            <person name="Jung J."/>
            <person name="Hong E."/>
            <person name="Yee A."/>
            <person name="Arrowsmith C.H."/>
            <person name="Lee W."/>
        </authorList>
    </citation>
    <scope>STRUCTURE BY NMR</scope>
</reference>
<name>Q9HK62_THEAC</name>
<sequence>MQKGLEIAFQTINGLDESLVQALAGVTASDFPDLDIKYNIFLVDLYGQKYFRILFQSKKLSELHPEERKKVREKFDENSRMQYSELMTKYHDLKKQGKIKDRPVKEVHEEYDLWEDPIWQYI</sequence>
<dbReference type="Pfam" id="PF09406">
    <property type="entry name" value="DUF2004"/>
    <property type="match status" value="1"/>
</dbReference>
<evidence type="ECO:0000313" key="2">
    <source>
        <dbReference type="EMBL" id="CAC11877.1"/>
    </source>
</evidence>
<organism evidence="2 3">
    <name type="scientific">Thermoplasma acidophilum (strain ATCC 25905 / DSM 1728 / JCM 9062 / NBRC 15155 / AMRC-C165)</name>
    <dbReference type="NCBI Taxonomy" id="273075"/>
    <lineage>
        <taxon>Archaea</taxon>
        <taxon>Methanobacteriati</taxon>
        <taxon>Thermoplasmatota</taxon>
        <taxon>Thermoplasmata</taxon>
        <taxon>Thermoplasmatales</taxon>
        <taxon>Thermoplasmataceae</taxon>
        <taxon>Thermoplasma</taxon>
    </lineage>
</organism>
<feature type="domain" description="DUF2004" evidence="1">
    <location>
        <begin position="1"/>
        <end position="122"/>
    </location>
</feature>
<protein>
    <recommendedName>
        <fullName evidence="1">DUF2004 domain-containing protein</fullName>
    </recommendedName>
</protein>
<reference evidence="2 3" key="1">
    <citation type="journal article" date="2000" name="Nature">
        <title>The genome sequence of the thermoacidophilic scavenger Thermoplasma acidophilum.</title>
        <authorList>
            <person name="Ruepp A."/>
            <person name="Graml W."/>
            <person name="Santos-Martinez M.L."/>
            <person name="Koretke K.K."/>
            <person name="Volker C."/>
            <person name="Mewes H.W."/>
            <person name="Frishman D."/>
            <person name="Stocker S."/>
            <person name="Lupas A.N."/>
            <person name="Baumeister W."/>
        </authorList>
    </citation>
    <scope>NUCLEOTIDE SEQUENCE [LARGE SCALE GENOMIC DNA]</scope>
    <source>
        <strain evidence="3">ATCC 25905 / DSM 1728 / JCM 9062 / NBRC 15155 / AMRC-C165</strain>
    </source>
</reference>
<dbReference type="PaxDb" id="273075-Ta0743"/>
<proteinExistence type="evidence at protein level"/>